<accession>A0ABX8SGK2</accession>
<dbReference type="Proteomes" id="UP000824504">
    <property type="component" value="Chromosome"/>
</dbReference>
<evidence type="ECO:0000259" key="1">
    <source>
        <dbReference type="PROSITE" id="PS50995"/>
    </source>
</evidence>
<dbReference type="EMBL" id="CP079216">
    <property type="protein sequence ID" value="QXT62405.1"/>
    <property type="molecule type" value="Genomic_DNA"/>
</dbReference>
<reference evidence="2 3" key="1">
    <citation type="submission" date="2021-07" db="EMBL/GenBank/DDBJ databases">
        <title>complete genome sequencing of Tessaracoccus sp.J1M15.</title>
        <authorList>
            <person name="Bae J.-W."/>
            <person name="Kim D.-y."/>
        </authorList>
    </citation>
    <scope>NUCLEOTIDE SEQUENCE [LARGE SCALE GENOMIC DNA]</scope>
    <source>
        <strain evidence="2 3">J1M15</strain>
    </source>
</reference>
<evidence type="ECO:0000313" key="2">
    <source>
        <dbReference type="EMBL" id="QXT62405.1"/>
    </source>
</evidence>
<feature type="domain" description="HTH marR-type" evidence="1">
    <location>
        <begin position="22"/>
        <end position="158"/>
    </location>
</feature>
<keyword evidence="3" id="KW-1185">Reference proteome</keyword>
<name>A0ABX8SGK2_9ACTN</name>
<dbReference type="Pfam" id="PF12802">
    <property type="entry name" value="MarR_2"/>
    <property type="match status" value="1"/>
</dbReference>
<dbReference type="PANTHER" id="PTHR33164">
    <property type="entry name" value="TRANSCRIPTIONAL REGULATOR, MARR FAMILY"/>
    <property type="match status" value="1"/>
</dbReference>
<evidence type="ECO:0000313" key="3">
    <source>
        <dbReference type="Proteomes" id="UP000824504"/>
    </source>
</evidence>
<dbReference type="PANTHER" id="PTHR33164:SF43">
    <property type="entry name" value="HTH-TYPE TRANSCRIPTIONAL REPRESSOR YETL"/>
    <property type="match status" value="1"/>
</dbReference>
<sequence length="169" mass="18609">MSDPSGALVDRTQLTADDVAQVDEVMSALVELRAAETRLAEESSRYMKLGSTDMQAIHFLIAGRHRGQDVTAGAVAAHLEISSASTTKLLDRLERAGHIRREPHPADRRSVVIRLEESTYASAMDTVGRQQSRRVRAVTMLTPEERDAVVRFLRQMASDLADFDGFGEG</sequence>
<dbReference type="InterPro" id="IPR000835">
    <property type="entry name" value="HTH_MarR-typ"/>
</dbReference>
<dbReference type="SMART" id="SM00347">
    <property type="entry name" value="HTH_MARR"/>
    <property type="match status" value="1"/>
</dbReference>
<organism evidence="2 3">
    <name type="scientific">Tessaracoccus palaemonis</name>
    <dbReference type="NCBI Taxonomy" id="2829499"/>
    <lineage>
        <taxon>Bacteria</taxon>
        <taxon>Bacillati</taxon>
        <taxon>Actinomycetota</taxon>
        <taxon>Actinomycetes</taxon>
        <taxon>Propionibacteriales</taxon>
        <taxon>Propionibacteriaceae</taxon>
        <taxon>Tessaracoccus</taxon>
    </lineage>
</organism>
<dbReference type="InterPro" id="IPR039422">
    <property type="entry name" value="MarR/SlyA-like"/>
</dbReference>
<proteinExistence type="predicted"/>
<dbReference type="RefSeq" id="WP_219081240.1">
    <property type="nucleotide sequence ID" value="NZ_CP079216.1"/>
</dbReference>
<dbReference type="PROSITE" id="PS50995">
    <property type="entry name" value="HTH_MARR_2"/>
    <property type="match status" value="1"/>
</dbReference>
<gene>
    <name evidence="2" type="ORF">KDB89_11700</name>
</gene>
<protein>
    <submittedName>
        <fullName evidence="2">MarR family transcriptional regulator</fullName>
    </submittedName>
</protein>